<dbReference type="EMBL" id="BGPR01000087">
    <property type="protein sequence ID" value="GBL92586.1"/>
    <property type="molecule type" value="Genomic_DNA"/>
</dbReference>
<keyword evidence="3" id="KW-1185">Reference proteome</keyword>
<reference evidence="2 3" key="1">
    <citation type="journal article" date="2019" name="Sci. Rep.">
        <title>Orb-weaving spider Araneus ventricosus genome elucidates the spidroin gene catalogue.</title>
        <authorList>
            <person name="Kono N."/>
            <person name="Nakamura H."/>
            <person name="Ohtoshi R."/>
            <person name="Moran D.A.P."/>
            <person name="Shinohara A."/>
            <person name="Yoshida Y."/>
            <person name="Fujiwara M."/>
            <person name="Mori M."/>
            <person name="Tomita M."/>
            <person name="Arakawa K."/>
        </authorList>
    </citation>
    <scope>NUCLEOTIDE SEQUENCE [LARGE SCALE GENOMIC DNA]</scope>
</reference>
<evidence type="ECO:0000313" key="2">
    <source>
        <dbReference type="EMBL" id="GBL92586.1"/>
    </source>
</evidence>
<protein>
    <submittedName>
        <fullName evidence="2">Uncharacterized protein</fullName>
    </submittedName>
</protein>
<dbReference type="AlphaFoldDB" id="A0A4Y2BMV8"/>
<organism evidence="2 3">
    <name type="scientific">Araneus ventricosus</name>
    <name type="common">Orbweaver spider</name>
    <name type="synonym">Epeira ventricosa</name>
    <dbReference type="NCBI Taxonomy" id="182803"/>
    <lineage>
        <taxon>Eukaryota</taxon>
        <taxon>Metazoa</taxon>
        <taxon>Ecdysozoa</taxon>
        <taxon>Arthropoda</taxon>
        <taxon>Chelicerata</taxon>
        <taxon>Arachnida</taxon>
        <taxon>Araneae</taxon>
        <taxon>Araneomorphae</taxon>
        <taxon>Entelegynae</taxon>
        <taxon>Araneoidea</taxon>
        <taxon>Araneidae</taxon>
        <taxon>Araneus</taxon>
    </lineage>
</organism>
<name>A0A4Y2BMV8_ARAVE</name>
<evidence type="ECO:0000313" key="3">
    <source>
        <dbReference type="Proteomes" id="UP000499080"/>
    </source>
</evidence>
<evidence type="ECO:0000256" key="1">
    <source>
        <dbReference type="SAM" id="MobiDB-lite"/>
    </source>
</evidence>
<gene>
    <name evidence="2" type="ORF">AVEN_123767_1</name>
</gene>
<sequence>MVTFTSHQALLQRDQTREERDPVPTLVALIYILFGEDMSRQAPKLSVRCPADWVRRGYRLYVHRSLHDHFRRN</sequence>
<feature type="region of interest" description="Disordered" evidence="1">
    <location>
        <begin position="1"/>
        <end position="20"/>
    </location>
</feature>
<accession>A0A4Y2BMV8</accession>
<proteinExistence type="predicted"/>
<dbReference type="Proteomes" id="UP000499080">
    <property type="component" value="Unassembled WGS sequence"/>
</dbReference>
<comment type="caution">
    <text evidence="2">The sequence shown here is derived from an EMBL/GenBank/DDBJ whole genome shotgun (WGS) entry which is preliminary data.</text>
</comment>